<feature type="chain" id="PRO_5002366235" description="SMP domain-containing protein" evidence="2">
    <location>
        <begin position="21"/>
        <end position="185"/>
    </location>
</feature>
<organism evidence="3">
    <name type="scientific">Oryza punctata</name>
    <name type="common">Red rice</name>
    <dbReference type="NCBI Taxonomy" id="4537"/>
    <lineage>
        <taxon>Eukaryota</taxon>
        <taxon>Viridiplantae</taxon>
        <taxon>Streptophyta</taxon>
        <taxon>Embryophyta</taxon>
        <taxon>Tracheophyta</taxon>
        <taxon>Spermatophyta</taxon>
        <taxon>Magnoliopsida</taxon>
        <taxon>Liliopsida</taxon>
        <taxon>Poales</taxon>
        <taxon>Poaceae</taxon>
        <taxon>BOP clade</taxon>
        <taxon>Oryzoideae</taxon>
        <taxon>Oryzeae</taxon>
        <taxon>Oryzinae</taxon>
        <taxon>Oryza</taxon>
    </lineage>
</organism>
<feature type="compositionally biased region" description="Low complexity" evidence="1">
    <location>
        <begin position="166"/>
        <end position="176"/>
    </location>
</feature>
<dbReference type="Proteomes" id="UP000026962">
    <property type="component" value="Chromosome 6"/>
</dbReference>
<feature type="compositionally biased region" description="Low complexity" evidence="1">
    <location>
        <begin position="109"/>
        <end position="128"/>
    </location>
</feature>
<evidence type="ECO:0000256" key="2">
    <source>
        <dbReference type="SAM" id="SignalP"/>
    </source>
</evidence>
<dbReference type="EnsemblPlants" id="OPUNC06G07440.1">
    <property type="protein sequence ID" value="OPUNC06G07440.1"/>
    <property type="gene ID" value="OPUNC06G07440"/>
</dbReference>
<accession>A0A0E0L9G6</accession>
<evidence type="ECO:0008006" key="5">
    <source>
        <dbReference type="Google" id="ProtNLM"/>
    </source>
</evidence>
<evidence type="ECO:0000256" key="1">
    <source>
        <dbReference type="SAM" id="MobiDB-lite"/>
    </source>
</evidence>
<feature type="region of interest" description="Disordered" evidence="1">
    <location>
        <begin position="107"/>
        <end position="185"/>
    </location>
</feature>
<name>A0A0E0L9G6_ORYPU</name>
<reference evidence="3" key="1">
    <citation type="submission" date="2015-04" db="UniProtKB">
        <authorList>
            <consortium name="EnsemblPlants"/>
        </authorList>
    </citation>
    <scope>IDENTIFICATION</scope>
</reference>
<protein>
    <recommendedName>
        <fullName evidence="5">SMP domain-containing protein</fullName>
    </recommendedName>
</protein>
<evidence type="ECO:0000313" key="3">
    <source>
        <dbReference type="EnsemblPlants" id="OPUNC06G07440.1"/>
    </source>
</evidence>
<proteinExistence type="predicted"/>
<dbReference type="STRING" id="4537.A0A0E0L9G6"/>
<feature type="signal peptide" evidence="2">
    <location>
        <begin position="1"/>
        <end position="20"/>
    </location>
</feature>
<dbReference type="Gramene" id="OPUNC06G07440.1">
    <property type="protein sequence ID" value="OPUNC06G07440.1"/>
    <property type="gene ID" value="OPUNC06G07440"/>
</dbReference>
<sequence length="185" mass="18580">MSTRWWSLKTVAARFHLASASPIPLNLFPGALMSPPPLPDSVRAALDDVVQAVVDAVHASFIPPEGQDVDPITAAIVANAAATRASKAAHNTLSDAIAAFILSTNTDGSPPSGSSTASLSVSSSAPSATELTKAGRPSSQSTILLTGASGGMPQATSNPAHATDYGTSTSGGSSKTLQQQRPSSS</sequence>
<keyword evidence="4" id="KW-1185">Reference proteome</keyword>
<keyword evidence="2" id="KW-0732">Signal</keyword>
<reference evidence="3" key="2">
    <citation type="submission" date="2018-05" db="EMBL/GenBank/DDBJ databases">
        <title>OpunRS2 (Oryza punctata Reference Sequence Version 2).</title>
        <authorList>
            <person name="Zhang J."/>
            <person name="Kudrna D."/>
            <person name="Lee S."/>
            <person name="Talag J."/>
            <person name="Welchert J."/>
            <person name="Wing R.A."/>
        </authorList>
    </citation>
    <scope>NUCLEOTIDE SEQUENCE [LARGE SCALE GENOMIC DNA]</scope>
</reference>
<evidence type="ECO:0000313" key="4">
    <source>
        <dbReference type="Proteomes" id="UP000026962"/>
    </source>
</evidence>
<dbReference type="HOGENOM" id="CLU_1463521_0_0_1"/>
<dbReference type="AlphaFoldDB" id="A0A0E0L9G6"/>